<evidence type="ECO:0000256" key="4">
    <source>
        <dbReference type="ARBA" id="ARBA00016463"/>
    </source>
</evidence>
<comment type="caution">
    <text evidence="11">The sequence shown here is derived from an EMBL/GenBank/DDBJ whole genome shotgun (WGS) entry which is preliminary data.</text>
</comment>
<feature type="transmembrane region" description="Helical" evidence="9">
    <location>
        <begin position="201"/>
        <end position="223"/>
    </location>
</feature>
<evidence type="ECO:0000313" key="12">
    <source>
        <dbReference type="Proteomes" id="UP000585327"/>
    </source>
</evidence>
<evidence type="ECO:0000256" key="8">
    <source>
        <dbReference type="ARBA" id="ARBA00023136"/>
    </source>
</evidence>
<comment type="function">
    <text evidence="1 9">Required for the export of heme to the periplasm for the biogenesis of c-type cytochromes.</text>
</comment>
<keyword evidence="7 9" id="KW-1133">Transmembrane helix</keyword>
<keyword evidence="9" id="KW-0813">Transport</keyword>
<accession>A0A838YR22</accession>
<evidence type="ECO:0000256" key="2">
    <source>
        <dbReference type="ARBA" id="ARBA00004141"/>
    </source>
</evidence>
<keyword evidence="8 9" id="KW-0472">Membrane</keyword>
<feature type="transmembrane region" description="Helical" evidence="9">
    <location>
        <begin position="97"/>
        <end position="117"/>
    </location>
</feature>
<keyword evidence="9" id="KW-0997">Cell inner membrane</keyword>
<evidence type="ECO:0000256" key="5">
    <source>
        <dbReference type="ARBA" id="ARBA00022692"/>
    </source>
</evidence>
<dbReference type="PRINTS" id="PR01386">
    <property type="entry name" value="CCMCBIOGNSIS"/>
</dbReference>
<keyword evidence="5 9" id="KW-0812">Transmembrane</keyword>
<dbReference type="AlphaFoldDB" id="A0A838YR22"/>
<evidence type="ECO:0000259" key="10">
    <source>
        <dbReference type="Pfam" id="PF01578"/>
    </source>
</evidence>
<evidence type="ECO:0000313" key="11">
    <source>
        <dbReference type="EMBL" id="MBA4723903.1"/>
    </source>
</evidence>
<dbReference type="GO" id="GO:0017004">
    <property type="term" value="P:cytochrome complex assembly"/>
    <property type="evidence" value="ECO:0007669"/>
    <property type="project" value="UniProtKB-KW"/>
</dbReference>
<evidence type="ECO:0000256" key="9">
    <source>
        <dbReference type="RuleBase" id="RU364092"/>
    </source>
</evidence>
<dbReference type="PANTHER" id="PTHR30071">
    <property type="entry name" value="HEME EXPORTER PROTEIN C"/>
    <property type="match status" value="1"/>
</dbReference>
<dbReference type="NCBIfam" id="TIGR01191">
    <property type="entry name" value="ccmC"/>
    <property type="match status" value="1"/>
</dbReference>
<dbReference type="InterPro" id="IPR002541">
    <property type="entry name" value="Cyt_c_assembly"/>
</dbReference>
<name>A0A838YR22_9GAMM</name>
<dbReference type="GO" id="GO:0015232">
    <property type="term" value="F:heme transmembrane transporter activity"/>
    <property type="evidence" value="ECO:0007669"/>
    <property type="project" value="InterPro"/>
</dbReference>
<dbReference type="InterPro" id="IPR045062">
    <property type="entry name" value="Cyt_c_biogenesis_CcsA/CcmC"/>
</dbReference>
<dbReference type="Proteomes" id="UP000585327">
    <property type="component" value="Unassembled WGS sequence"/>
</dbReference>
<feature type="transmembrane region" description="Helical" evidence="9">
    <location>
        <begin position="159"/>
        <end position="175"/>
    </location>
</feature>
<evidence type="ECO:0000256" key="7">
    <source>
        <dbReference type="ARBA" id="ARBA00022989"/>
    </source>
</evidence>
<gene>
    <name evidence="11" type="primary">ccsA</name>
    <name evidence="9" type="synonym">ccmC</name>
    <name evidence="11" type="ORF">H2021_01680</name>
</gene>
<dbReference type="GO" id="GO:0020037">
    <property type="term" value="F:heme binding"/>
    <property type="evidence" value="ECO:0007669"/>
    <property type="project" value="InterPro"/>
</dbReference>
<sequence>MIKKFIHQFASPKTYFYQVNRIYPWLLYISLAIYLTAIVWGLFFTPKDFVQGNSYRIIYFHVPASFIAQSLYAAMAISSLVYLVWKVKLAAYLSRSIAPVGATITFIALVSGSIWGIPTWGTWWEWDARVTSTLILFIMYLGLISLHNSFNNFDKADKLFAYLSIIGFVQIPIIKKSVDWWSSLHQPASITLTEKPAIDVIMLYPLFMAIIGFSGLIACLVILSSKVQIYKREKTKNWIKNYV</sequence>
<reference evidence="11 12" key="1">
    <citation type="submission" date="2020-06" db="EMBL/GenBank/DDBJ databases">
        <title>Dysbiosis in marine aquaculture revealed through microbiome analysis: reverse ecology for environmental sustainability.</title>
        <authorList>
            <person name="Haro-Moreno J.M."/>
            <person name="Coutinho F.H."/>
            <person name="Zaragoza-Solas A."/>
            <person name="Picazo A."/>
            <person name="Almagro-Moreno S."/>
            <person name="Lopez-Perez M."/>
        </authorList>
    </citation>
    <scope>NUCLEOTIDE SEQUENCE [LARGE SCALE GENOMIC DNA]</scope>
    <source>
        <strain evidence="11">MCMED-G42</strain>
    </source>
</reference>
<evidence type="ECO:0000256" key="1">
    <source>
        <dbReference type="ARBA" id="ARBA00002442"/>
    </source>
</evidence>
<dbReference type="InterPro" id="IPR003557">
    <property type="entry name" value="Cyt_c_biogenesis_CcmC"/>
</dbReference>
<keyword evidence="9" id="KW-1003">Cell membrane</keyword>
<feature type="transmembrane region" description="Helical" evidence="9">
    <location>
        <begin position="25"/>
        <end position="45"/>
    </location>
</feature>
<dbReference type="Pfam" id="PF01578">
    <property type="entry name" value="Cytochrom_C_asm"/>
    <property type="match status" value="1"/>
</dbReference>
<protein>
    <recommendedName>
        <fullName evidence="4 9">Heme exporter protein C</fullName>
    </recommendedName>
    <alternativeName>
        <fullName evidence="9">Cytochrome c-type biogenesis protein</fullName>
    </alternativeName>
</protein>
<feature type="transmembrane region" description="Helical" evidence="9">
    <location>
        <begin position="57"/>
        <end position="85"/>
    </location>
</feature>
<organism evidence="11 12">
    <name type="scientific">SAR86 cluster bacterium</name>
    <dbReference type="NCBI Taxonomy" id="2030880"/>
    <lineage>
        <taxon>Bacteria</taxon>
        <taxon>Pseudomonadati</taxon>
        <taxon>Pseudomonadota</taxon>
        <taxon>Gammaproteobacteria</taxon>
        <taxon>SAR86 cluster</taxon>
    </lineage>
</organism>
<feature type="domain" description="Cytochrome c assembly protein" evidence="10">
    <location>
        <begin position="25"/>
        <end position="185"/>
    </location>
</feature>
<dbReference type="EMBL" id="JACETM010000009">
    <property type="protein sequence ID" value="MBA4723903.1"/>
    <property type="molecule type" value="Genomic_DNA"/>
</dbReference>
<dbReference type="GO" id="GO:0005886">
    <property type="term" value="C:plasma membrane"/>
    <property type="evidence" value="ECO:0007669"/>
    <property type="project" value="UniProtKB-SubCell"/>
</dbReference>
<evidence type="ECO:0000256" key="6">
    <source>
        <dbReference type="ARBA" id="ARBA00022748"/>
    </source>
</evidence>
<dbReference type="PANTHER" id="PTHR30071:SF1">
    <property type="entry name" value="CYTOCHROME B_B6 PROTEIN-RELATED"/>
    <property type="match status" value="1"/>
</dbReference>
<proteinExistence type="inferred from homology"/>
<comment type="subcellular location">
    <subcellularLocation>
        <location evidence="9">Cell inner membrane</location>
    </subcellularLocation>
    <subcellularLocation>
        <location evidence="2">Membrane</location>
        <topology evidence="2">Multi-pass membrane protein</topology>
    </subcellularLocation>
</comment>
<feature type="transmembrane region" description="Helical" evidence="9">
    <location>
        <begin position="129"/>
        <end position="147"/>
    </location>
</feature>
<comment type="similarity">
    <text evidence="3 9">Belongs to the CcmC/CycZ/HelC family.</text>
</comment>
<keyword evidence="6 9" id="KW-0201">Cytochrome c-type biogenesis</keyword>
<evidence type="ECO:0000256" key="3">
    <source>
        <dbReference type="ARBA" id="ARBA00005840"/>
    </source>
</evidence>